<reference evidence="1" key="1">
    <citation type="journal article" date="2021" name="bioRxiv">
        <title>Whole Genome Assembly and Annotation of Northern Wild Rice, Zizania palustris L., Supports a Whole Genome Duplication in the Zizania Genus.</title>
        <authorList>
            <person name="Haas M."/>
            <person name="Kono T."/>
            <person name="Macchietto M."/>
            <person name="Millas R."/>
            <person name="McGilp L."/>
            <person name="Shao M."/>
            <person name="Duquette J."/>
            <person name="Hirsch C.N."/>
            <person name="Kimball J."/>
        </authorList>
    </citation>
    <scope>NUCLEOTIDE SEQUENCE</scope>
    <source>
        <tissue evidence="1">Fresh leaf tissue</tissue>
    </source>
</reference>
<organism evidence="1 2">
    <name type="scientific">Zizania palustris</name>
    <name type="common">Northern wild rice</name>
    <dbReference type="NCBI Taxonomy" id="103762"/>
    <lineage>
        <taxon>Eukaryota</taxon>
        <taxon>Viridiplantae</taxon>
        <taxon>Streptophyta</taxon>
        <taxon>Embryophyta</taxon>
        <taxon>Tracheophyta</taxon>
        <taxon>Spermatophyta</taxon>
        <taxon>Magnoliopsida</taxon>
        <taxon>Liliopsida</taxon>
        <taxon>Poales</taxon>
        <taxon>Poaceae</taxon>
        <taxon>BOP clade</taxon>
        <taxon>Oryzoideae</taxon>
        <taxon>Oryzeae</taxon>
        <taxon>Zizaniinae</taxon>
        <taxon>Zizania</taxon>
    </lineage>
</organism>
<evidence type="ECO:0000313" key="1">
    <source>
        <dbReference type="EMBL" id="KAG8084216.1"/>
    </source>
</evidence>
<name>A0A8J5W7A8_ZIZPA</name>
<dbReference type="AlphaFoldDB" id="A0A8J5W7A8"/>
<dbReference type="Proteomes" id="UP000729402">
    <property type="component" value="Unassembled WGS sequence"/>
</dbReference>
<evidence type="ECO:0000313" key="2">
    <source>
        <dbReference type="Proteomes" id="UP000729402"/>
    </source>
</evidence>
<sequence>MADGVEGNCMARVARCGRELRPWQVVWEETTTTWGSDRMRSSRAISMAQRGRGAAVACESEVTMYVEREGGTTTVKHREREGGGAKTAACKVVASSMHREAYPYKMTGYRGADGDKD</sequence>
<comment type="caution">
    <text evidence="1">The sequence shown here is derived from an EMBL/GenBank/DDBJ whole genome shotgun (WGS) entry which is preliminary data.</text>
</comment>
<dbReference type="EMBL" id="JAAALK010000082">
    <property type="protein sequence ID" value="KAG8084216.1"/>
    <property type="molecule type" value="Genomic_DNA"/>
</dbReference>
<keyword evidence="2" id="KW-1185">Reference proteome</keyword>
<protein>
    <submittedName>
        <fullName evidence="1">Uncharacterized protein</fullName>
    </submittedName>
</protein>
<accession>A0A8J5W7A8</accession>
<gene>
    <name evidence="1" type="ORF">GUJ93_ZPchr0010g11212</name>
</gene>
<reference evidence="1" key="2">
    <citation type="submission" date="2021-02" db="EMBL/GenBank/DDBJ databases">
        <authorList>
            <person name="Kimball J.A."/>
            <person name="Haas M.W."/>
            <person name="Macchietto M."/>
            <person name="Kono T."/>
            <person name="Duquette J."/>
            <person name="Shao M."/>
        </authorList>
    </citation>
    <scope>NUCLEOTIDE SEQUENCE</scope>
    <source>
        <tissue evidence="1">Fresh leaf tissue</tissue>
    </source>
</reference>
<proteinExistence type="predicted"/>